<dbReference type="InterPro" id="IPR041661">
    <property type="entry name" value="ZN622/Rei1/Reh1_Znf-C2H2"/>
</dbReference>
<protein>
    <recommendedName>
        <fullName evidence="10">C2H2-type domain-containing protein</fullName>
    </recommendedName>
</protein>
<dbReference type="AlphaFoldDB" id="A0A5N6KUQ1"/>
<gene>
    <name evidence="11" type="ORF">FH972_023264</name>
</gene>
<dbReference type="GO" id="GO:0008270">
    <property type="term" value="F:zinc ion binding"/>
    <property type="evidence" value="ECO:0007669"/>
    <property type="project" value="UniProtKB-KW"/>
</dbReference>
<dbReference type="InterPro" id="IPR036236">
    <property type="entry name" value="Znf_C2H2_sf"/>
</dbReference>
<keyword evidence="3" id="KW-0690">Ribosome biogenesis</keyword>
<keyword evidence="2" id="KW-0963">Cytoplasm</keyword>
<feature type="region of interest" description="Disordered" evidence="9">
    <location>
        <begin position="161"/>
        <end position="182"/>
    </location>
</feature>
<evidence type="ECO:0000256" key="8">
    <source>
        <dbReference type="ARBA" id="ARBA00034126"/>
    </source>
</evidence>
<evidence type="ECO:0000256" key="1">
    <source>
        <dbReference type="ARBA" id="ARBA00004496"/>
    </source>
</evidence>
<evidence type="ECO:0000256" key="5">
    <source>
        <dbReference type="ARBA" id="ARBA00022737"/>
    </source>
</evidence>
<proteinExistence type="inferred from homology"/>
<evidence type="ECO:0000256" key="9">
    <source>
        <dbReference type="SAM" id="MobiDB-lite"/>
    </source>
</evidence>
<feature type="compositionally biased region" description="Acidic residues" evidence="9">
    <location>
        <begin position="323"/>
        <end position="354"/>
    </location>
</feature>
<dbReference type="SMART" id="SM00355">
    <property type="entry name" value="ZnF_C2H2"/>
    <property type="match status" value="4"/>
</dbReference>
<dbReference type="SUPFAM" id="SSF57667">
    <property type="entry name" value="beta-beta-alpha zinc fingers"/>
    <property type="match status" value="3"/>
</dbReference>
<name>A0A5N6KUQ1_9ROSI</name>
<keyword evidence="5" id="KW-0677">Repeat</keyword>
<dbReference type="InterPro" id="IPR022755">
    <property type="entry name" value="Znf_C2H2_jaz"/>
</dbReference>
<dbReference type="PROSITE" id="PS00028">
    <property type="entry name" value="ZINC_FINGER_C2H2_1"/>
    <property type="match status" value="1"/>
</dbReference>
<dbReference type="GO" id="GO:0005737">
    <property type="term" value="C:cytoplasm"/>
    <property type="evidence" value="ECO:0007669"/>
    <property type="project" value="UniProtKB-SubCell"/>
</dbReference>
<evidence type="ECO:0000256" key="2">
    <source>
        <dbReference type="ARBA" id="ARBA00022490"/>
    </source>
</evidence>
<organism evidence="11 12">
    <name type="scientific">Carpinus fangiana</name>
    <dbReference type="NCBI Taxonomy" id="176857"/>
    <lineage>
        <taxon>Eukaryota</taxon>
        <taxon>Viridiplantae</taxon>
        <taxon>Streptophyta</taxon>
        <taxon>Embryophyta</taxon>
        <taxon>Tracheophyta</taxon>
        <taxon>Spermatophyta</taxon>
        <taxon>Magnoliopsida</taxon>
        <taxon>eudicotyledons</taxon>
        <taxon>Gunneridae</taxon>
        <taxon>Pentapetalae</taxon>
        <taxon>rosids</taxon>
        <taxon>fabids</taxon>
        <taxon>Fagales</taxon>
        <taxon>Betulaceae</taxon>
        <taxon>Carpinus</taxon>
    </lineage>
</organism>
<feature type="region of interest" description="Disordered" evidence="9">
    <location>
        <begin position="475"/>
        <end position="505"/>
    </location>
</feature>
<dbReference type="GO" id="GO:0030687">
    <property type="term" value="C:preribosome, large subunit precursor"/>
    <property type="evidence" value="ECO:0007669"/>
    <property type="project" value="TreeGrafter"/>
</dbReference>
<dbReference type="EMBL" id="VIBQ01000013">
    <property type="protein sequence ID" value="KAB8346219.1"/>
    <property type="molecule type" value="Genomic_DNA"/>
</dbReference>
<feature type="compositionally biased region" description="Acidic residues" evidence="9">
    <location>
        <begin position="163"/>
        <end position="177"/>
    </location>
</feature>
<evidence type="ECO:0000259" key="10">
    <source>
        <dbReference type="PROSITE" id="PS00028"/>
    </source>
</evidence>
<dbReference type="OrthoDB" id="19329at2759"/>
<comment type="similarity">
    <text evidence="8">Belongs to the REI1 family.</text>
</comment>
<evidence type="ECO:0000256" key="6">
    <source>
        <dbReference type="ARBA" id="ARBA00022771"/>
    </source>
</evidence>
<reference evidence="11 12" key="1">
    <citation type="submission" date="2019-06" db="EMBL/GenBank/DDBJ databases">
        <title>A chromosomal-level reference genome of Carpinus fangiana (Coryloideae, Betulaceae).</title>
        <authorList>
            <person name="Yang X."/>
            <person name="Wang Z."/>
            <person name="Zhang L."/>
            <person name="Hao G."/>
            <person name="Liu J."/>
            <person name="Yang Y."/>
        </authorList>
    </citation>
    <scope>NUCLEOTIDE SEQUENCE [LARGE SCALE GENOMIC DNA]</scope>
    <source>
        <strain evidence="11">Cfa_2016G</strain>
        <tissue evidence="11">Leaf</tissue>
    </source>
</reference>
<keyword evidence="6" id="KW-0863">Zinc-finger</keyword>
<feature type="region of interest" description="Disordered" evidence="9">
    <location>
        <begin position="285"/>
        <end position="381"/>
    </location>
</feature>
<feature type="compositionally biased region" description="Low complexity" evidence="9">
    <location>
        <begin position="355"/>
        <end position="364"/>
    </location>
</feature>
<evidence type="ECO:0000256" key="3">
    <source>
        <dbReference type="ARBA" id="ARBA00022517"/>
    </source>
</evidence>
<dbReference type="Pfam" id="PF12756">
    <property type="entry name" value="zf-C2H2_2"/>
    <property type="match status" value="1"/>
</dbReference>
<accession>A0A5N6KUQ1</accession>
<comment type="subcellular location">
    <subcellularLocation>
        <location evidence="1">Cytoplasm</location>
    </subcellularLocation>
</comment>
<keyword evidence="7" id="KW-0862">Zinc</keyword>
<keyword evidence="12" id="KW-1185">Reference proteome</keyword>
<keyword evidence="4" id="KW-0479">Metal-binding</keyword>
<dbReference type="GO" id="GO:0042273">
    <property type="term" value="P:ribosomal large subunit biogenesis"/>
    <property type="evidence" value="ECO:0007669"/>
    <property type="project" value="UniProtKB-ARBA"/>
</dbReference>
<dbReference type="InterPro" id="IPR040025">
    <property type="entry name" value="Znf622/Rei1/Reh1"/>
</dbReference>
<dbReference type="PANTHER" id="PTHR13182:SF8">
    <property type="entry name" value="CYTOPLASMIC 60S SUBUNIT BIOGENESIS FACTOR ZNF622"/>
    <property type="match status" value="1"/>
</dbReference>
<feature type="region of interest" description="Disordered" evidence="9">
    <location>
        <begin position="424"/>
        <end position="443"/>
    </location>
</feature>
<feature type="domain" description="C2H2-type" evidence="10">
    <location>
        <begin position="10"/>
        <end position="32"/>
    </location>
</feature>
<feature type="compositionally biased region" description="Acidic residues" evidence="9">
    <location>
        <begin position="290"/>
        <end position="302"/>
    </location>
</feature>
<dbReference type="SMART" id="SM00451">
    <property type="entry name" value="ZnF_U1"/>
    <property type="match status" value="2"/>
</dbReference>
<dbReference type="GO" id="GO:0003676">
    <property type="term" value="F:nucleic acid binding"/>
    <property type="evidence" value="ECO:0007669"/>
    <property type="project" value="InterPro"/>
</dbReference>
<evidence type="ECO:0000313" key="12">
    <source>
        <dbReference type="Proteomes" id="UP000327013"/>
    </source>
</evidence>
<evidence type="ECO:0000313" key="11">
    <source>
        <dbReference type="EMBL" id="KAB8346219.1"/>
    </source>
</evidence>
<dbReference type="PANTHER" id="PTHR13182">
    <property type="entry name" value="ZINC FINGER PROTEIN 622"/>
    <property type="match status" value="1"/>
</dbReference>
<dbReference type="InterPro" id="IPR013087">
    <property type="entry name" value="Znf_C2H2_type"/>
</dbReference>
<comment type="caution">
    <text evidence="11">The sequence shown here is derived from an EMBL/GenBank/DDBJ whole genome shotgun (WGS) entry which is preliminary data.</text>
</comment>
<evidence type="ECO:0000256" key="4">
    <source>
        <dbReference type="ARBA" id="ARBA00022723"/>
    </source>
</evidence>
<feature type="compositionally biased region" description="Basic and acidic residues" evidence="9">
    <location>
        <begin position="424"/>
        <end position="434"/>
    </location>
</feature>
<dbReference type="Pfam" id="PF12171">
    <property type="entry name" value="zf-C2H2_jaz"/>
    <property type="match status" value="1"/>
</dbReference>
<dbReference type="InterPro" id="IPR003604">
    <property type="entry name" value="Matrin/U1-like-C_Znf_C2H2"/>
</dbReference>
<sequence>MSAATHPYTCNTCQVAFKGSEMQRGHMQSDWHRYNLKRRVASLPPLTSEIFNEKVLATQATAAASAARASFERVCGACSRTYFSENAYSNHLNSQKHKVKVAQLASVGGEDFETNSMMSSAFSLGESMDLKSFDGQSVTSKDDAEGDLVAGLQNTQLSKENVEIVESDSEDDEDDASTTDGKDDVSIVQRCLFCNNKADTPQANVAHMRSTHGMFIPEKDYLVDLPGLLEHLYTRVSGLHECLFCGTVKYTTSGIQTHMRDKGHCMIAFESEEEMIEVGQFYDFSSTYSDPEDADDTSDEDEGAARGGGVKLGGKRAAKYTNEDGDEAYEDGEWESDEDDEDMDDDDDEEDEGSEAAGATAAKPAKAHRKPRPAETTPIYHDEFELHLPSGRSVGHRSLARYYRQNLHNYPVTPEERAARLAIRDDSDNEDTRGPARGRAGRTEQAVIRANGGLGMLGVSEQKKAELRATELKQVKRAKRAENQLKARVEKRANNQKHFRDPLLQ</sequence>
<dbReference type="Proteomes" id="UP000327013">
    <property type="component" value="Unassembled WGS sequence"/>
</dbReference>
<evidence type="ECO:0000256" key="7">
    <source>
        <dbReference type="ARBA" id="ARBA00022833"/>
    </source>
</evidence>